<evidence type="ECO:0000259" key="3">
    <source>
        <dbReference type="Pfam" id="PF05175"/>
    </source>
</evidence>
<dbReference type="Proteomes" id="UP000470875">
    <property type="component" value="Unassembled WGS sequence"/>
</dbReference>
<keyword evidence="1 4" id="KW-0489">Methyltransferase</keyword>
<dbReference type="InterPro" id="IPR007848">
    <property type="entry name" value="Small_mtfrase_dom"/>
</dbReference>
<organism evidence="4 5">
    <name type="scientific">Scrofimicrobium canadense</name>
    <dbReference type="NCBI Taxonomy" id="2652290"/>
    <lineage>
        <taxon>Bacteria</taxon>
        <taxon>Bacillati</taxon>
        <taxon>Actinomycetota</taxon>
        <taxon>Actinomycetes</taxon>
        <taxon>Actinomycetales</taxon>
        <taxon>Actinomycetaceae</taxon>
        <taxon>Scrofimicrobium</taxon>
    </lineage>
</organism>
<dbReference type="RefSeq" id="WP_318656464.1">
    <property type="nucleotide sequence ID" value="NZ_VULO01000002.1"/>
</dbReference>
<evidence type="ECO:0000313" key="4">
    <source>
        <dbReference type="EMBL" id="MSS83597.1"/>
    </source>
</evidence>
<dbReference type="PANTHER" id="PTHR47816:SF4">
    <property type="entry name" value="RIBOSOMAL RNA SMALL SUBUNIT METHYLTRANSFERASE C"/>
    <property type="match status" value="1"/>
</dbReference>
<dbReference type="Gene3D" id="3.40.50.150">
    <property type="entry name" value="Vaccinia Virus protein VP39"/>
    <property type="match status" value="1"/>
</dbReference>
<dbReference type="AlphaFoldDB" id="A0A6N7VPG1"/>
<protein>
    <submittedName>
        <fullName evidence="4">Methyltransferase</fullName>
    </submittedName>
</protein>
<sequence length="204" mass="22095">MTHHYFSQSPIAGADERHLVTFSTRGHDFQVWVAGQVFSAGRLDPGTAELLRAVPSLPSTGTFLDLGCGWGPVAITAGAESPQAEVWAVDVNPRAVALTADNAKVNSVDNVRAMDASEAYQEAQARGTQFDVILSNPPVRVGKTAMQTMVKQWLDLLSPTGVAWLVMSKNLGADSFITWLGNQGFQARKHSSRKGFRIIEVRCL</sequence>
<keyword evidence="2 4" id="KW-0808">Transferase</keyword>
<dbReference type="EMBL" id="VULO01000002">
    <property type="protein sequence ID" value="MSS83597.1"/>
    <property type="molecule type" value="Genomic_DNA"/>
</dbReference>
<dbReference type="GO" id="GO:0008757">
    <property type="term" value="F:S-adenosylmethionine-dependent methyltransferase activity"/>
    <property type="evidence" value="ECO:0007669"/>
    <property type="project" value="InterPro"/>
</dbReference>
<dbReference type="InterPro" id="IPR029063">
    <property type="entry name" value="SAM-dependent_MTases_sf"/>
</dbReference>
<dbReference type="Pfam" id="PF05175">
    <property type="entry name" value="MTS"/>
    <property type="match status" value="1"/>
</dbReference>
<evidence type="ECO:0000256" key="1">
    <source>
        <dbReference type="ARBA" id="ARBA00022603"/>
    </source>
</evidence>
<reference evidence="4 5" key="1">
    <citation type="submission" date="2019-08" db="EMBL/GenBank/DDBJ databases">
        <title>In-depth cultivation of the pig gut microbiome towards novel bacterial diversity and tailored functional studies.</title>
        <authorList>
            <person name="Wylensek D."/>
            <person name="Hitch T.C.A."/>
            <person name="Clavel T."/>
        </authorList>
    </citation>
    <scope>NUCLEOTIDE SEQUENCE [LARGE SCALE GENOMIC DNA]</scope>
    <source>
        <strain evidence="4 5">WB03_NA08</strain>
    </source>
</reference>
<dbReference type="CDD" id="cd02440">
    <property type="entry name" value="AdoMet_MTases"/>
    <property type="match status" value="1"/>
</dbReference>
<keyword evidence="5" id="KW-1185">Reference proteome</keyword>
<dbReference type="InterPro" id="IPR046977">
    <property type="entry name" value="RsmC/RlmG"/>
</dbReference>
<dbReference type="GO" id="GO:0032259">
    <property type="term" value="P:methylation"/>
    <property type="evidence" value="ECO:0007669"/>
    <property type="project" value="UniProtKB-KW"/>
</dbReference>
<dbReference type="PANTHER" id="PTHR47816">
    <property type="entry name" value="RIBOSOMAL RNA SMALL SUBUNIT METHYLTRANSFERASE C"/>
    <property type="match status" value="1"/>
</dbReference>
<evidence type="ECO:0000256" key="2">
    <source>
        <dbReference type="ARBA" id="ARBA00022679"/>
    </source>
</evidence>
<dbReference type="SUPFAM" id="SSF53335">
    <property type="entry name" value="S-adenosyl-L-methionine-dependent methyltransferases"/>
    <property type="match status" value="1"/>
</dbReference>
<accession>A0A6N7VPG1</accession>
<gene>
    <name evidence="4" type="ORF">FYJ24_02220</name>
</gene>
<evidence type="ECO:0000313" key="5">
    <source>
        <dbReference type="Proteomes" id="UP000470875"/>
    </source>
</evidence>
<comment type="caution">
    <text evidence="4">The sequence shown here is derived from an EMBL/GenBank/DDBJ whole genome shotgun (WGS) entry which is preliminary data.</text>
</comment>
<name>A0A6N7VPG1_9ACTO</name>
<feature type="domain" description="Methyltransferase small" evidence="3">
    <location>
        <begin position="30"/>
        <end position="198"/>
    </location>
</feature>
<proteinExistence type="predicted"/>